<dbReference type="Proteomes" id="UP000184550">
    <property type="component" value="Unassembled WGS sequence"/>
</dbReference>
<dbReference type="InterPro" id="IPR029063">
    <property type="entry name" value="SAM-dependent_MTases_sf"/>
</dbReference>
<keyword evidence="4" id="KW-1185">Reference proteome</keyword>
<dbReference type="GO" id="GO:0008168">
    <property type="term" value="F:methyltransferase activity"/>
    <property type="evidence" value="ECO:0007669"/>
    <property type="project" value="UniProtKB-KW"/>
</dbReference>
<gene>
    <name evidence="3" type="ORF">PL8927_710118</name>
</gene>
<dbReference type="RefSeq" id="WP_083623695.1">
    <property type="nucleotide sequence ID" value="NZ_LR734876.1"/>
</dbReference>
<dbReference type="InterPro" id="IPR007213">
    <property type="entry name" value="Ppm1/Ppm2/Tcmp"/>
</dbReference>
<evidence type="ECO:0000256" key="2">
    <source>
        <dbReference type="ARBA" id="ARBA00022679"/>
    </source>
</evidence>
<proteinExistence type="predicted"/>
<dbReference type="Gene3D" id="3.40.50.150">
    <property type="entry name" value="Vaccinia Virus protein VP39"/>
    <property type="match status" value="1"/>
</dbReference>
<evidence type="ECO:0000313" key="4">
    <source>
        <dbReference type="Proteomes" id="UP000184550"/>
    </source>
</evidence>
<dbReference type="InterPro" id="IPR016874">
    <property type="entry name" value="TcmP-like"/>
</dbReference>
<dbReference type="AlphaFoldDB" id="A0A7Z9BXW4"/>
<keyword evidence="1" id="KW-0489">Methyltransferase</keyword>
<dbReference type="Pfam" id="PF04072">
    <property type="entry name" value="LCM"/>
    <property type="match status" value="1"/>
</dbReference>
<keyword evidence="2" id="KW-0808">Transferase</keyword>
<accession>A0A7Z9BXW4</accession>
<dbReference type="PANTHER" id="PTHR43619">
    <property type="entry name" value="S-ADENOSYL-L-METHIONINE-DEPENDENT METHYLTRANSFERASE YKTD-RELATED"/>
    <property type="match status" value="1"/>
</dbReference>
<dbReference type="OrthoDB" id="9800233at2"/>
<dbReference type="PANTHER" id="PTHR43619:SF2">
    <property type="entry name" value="S-ADENOSYL-L-METHIONINE-DEPENDENT METHYLTRANSFERASES SUPERFAMILY PROTEIN"/>
    <property type="match status" value="1"/>
</dbReference>
<name>A0A7Z9BXW4_9CYAN</name>
<dbReference type="SUPFAM" id="SSF53335">
    <property type="entry name" value="S-adenosyl-L-methionine-dependent methyltransferases"/>
    <property type="match status" value="1"/>
</dbReference>
<reference evidence="3" key="1">
    <citation type="submission" date="2019-10" db="EMBL/GenBank/DDBJ databases">
        <authorList>
            <consortium name="Genoscope - CEA"/>
            <person name="William W."/>
        </authorList>
    </citation>
    <scope>NUCLEOTIDE SEQUENCE [LARGE SCALE GENOMIC DNA]</scope>
    <source>
        <strain evidence="3">BBR_PRJEB10992</strain>
    </source>
</reference>
<dbReference type="EMBL" id="CZCU02000148">
    <property type="protein sequence ID" value="VXD21201.1"/>
    <property type="molecule type" value="Genomic_DNA"/>
</dbReference>
<evidence type="ECO:0000256" key="1">
    <source>
        <dbReference type="ARBA" id="ARBA00022603"/>
    </source>
</evidence>
<sequence length="270" mass="31219">MSQIITELTGVSRTMILTLRGRADEQLHPHPLFQDPLAVEWSKLLPWDNGLEAIYRKSKLTQTSFAVRAYHHDQIASRHIANHSNSVVVELGAGLSTRFHRIGENTYRWLELDLPAVTELRHKLDTQTQQHRFISASVMDFDWMNAVPDVAPENILFIAEGLLPYFERNEVQHLVSQMRSRFSGALLVMDILGNCGKLASKDFSQIQAPHKWYAKNEQEVTAMGLHLVNVSCLYQLYPEHWHWQLRLPLKLLTHLSYFRNGYLILETKII</sequence>
<protein>
    <submittedName>
        <fullName evidence="3">O-methyltransferase involved in polyketide biosynthesis</fullName>
    </submittedName>
</protein>
<dbReference type="PIRSF" id="PIRSF028177">
    <property type="entry name" value="Polyketide_synth_Omtfrase_TcmP"/>
    <property type="match status" value="1"/>
</dbReference>
<dbReference type="GO" id="GO:0032259">
    <property type="term" value="P:methylation"/>
    <property type="evidence" value="ECO:0007669"/>
    <property type="project" value="UniProtKB-KW"/>
</dbReference>
<comment type="caution">
    <text evidence="3">The sequence shown here is derived from an EMBL/GenBank/DDBJ whole genome shotgun (WGS) entry which is preliminary data.</text>
</comment>
<organism evidence="3 4">
    <name type="scientific">Planktothrix serta PCC 8927</name>
    <dbReference type="NCBI Taxonomy" id="671068"/>
    <lineage>
        <taxon>Bacteria</taxon>
        <taxon>Bacillati</taxon>
        <taxon>Cyanobacteriota</taxon>
        <taxon>Cyanophyceae</taxon>
        <taxon>Oscillatoriophycideae</taxon>
        <taxon>Oscillatoriales</taxon>
        <taxon>Microcoleaceae</taxon>
        <taxon>Planktothrix</taxon>
    </lineage>
</organism>
<evidence type="ECO:0000313" key="3">
    <source>
        <dbReference type="EMBL" id="VXD21201.1"/>
    </source>
</evidence>